<keyword evidence="1" id="KW-1133">Transmembrane helix</keyword>
<gene>
    <name evidence="2" type="ORF">Golob_002054</name>
</gene>
<evidence type="ECO:0000256" key="1">
    <source>
        <dbReference type="SAM" id="Phobius"/>
    </source>
</evidence>
<accession>A0A7J8N3V3</accession>
<protein>
    <submittedName>
        <fullName evidence="2">Uncharacterized protein</fullName>
    </submittedName>
</protein>
<comment type="caution">
    <text evidence="2">The sequence shown here is derived from an EMBL/GenBank/DDBJ whole genome shotgun (WGS) entry which is preliminary data.</text>
</comment>
<keyword evidence="1" id="KW-0472">Membrane</keyword>
<proteinExistence type="predicted"/>
<evidence type="ECO:0000313" key="3">
    <source>
        <dbReference type="Proteomes" id="UP000593572"/>
    </source>
</evidence>
<dbReference type="Proteomes" id="UP000593572">
    <property type="component" value="Unassembled WGS sequence"/>
</dbReference>
<feature type="transmembrane region" description="Helical" evidence="1">
    <location>
        <begin position="20"/>
        <end position="39"/>
    </location>
</feature>
<keyword evidence="1" id="KW-0812">Transmembrane</keyword>
<reference evidence="2 3" key="1">
    <citation type="journal article" date="2019" name="Genome Biol. Evol.">
        <title>Insights into the evolution of the New World diploid cottons (Gossypium, subgenus Houzingenia) based on genome sequencing.</title>
        <authorList>
            <person name="Grover C.E."/>
            <person name="Arick M.A. 2nd"/>
            <person name="Thrash A."/>
            <person name="Conover J.L."/>
            <person name="Sanders W.S."/>
            <person name="Peterson D.G."/>
            <person name="Frelichowski J.E."/>
            <person name="Scheffler J.A."/>
            <person name="Scheffler B.E."/>
            <person name="Wendel J.F."/>
        </authorList>
    </citation>
    <scope>NUCLEOTIDE SEQUENCE [LARGE SCALE GENOMIC DNA]</scope>
    <source>
        <strain evidence="2">157</strain>
        <tissue evidence="2">Leaf</tissue>
    </source>
</reference>
<sequence length="57" mass="6718">MEITKSMEPLVQMNQHLRDLKPYFLNFVLALPLLVFMHCKGRMYFLRDLASPSANFT</sequence>
<dbReference type="EMBL" id="JABEZX010000012">
    <property type="protein sequence ID" value="MBA0571677.1"/>
    <property type="molecule type" value="Genomic_DNA"/>
</dbReference>
<keyword evidence="3" id="KW-1185">Reference proteome</keyword>
<dbReference type="AlphaFoldDB" id="A0A7J8N3V3"/>
<name>A0A7J8N3V3_9ROSI</name>
<evidence type="ECO:0000313" key="2">
    <source>
        <dbReference type="EMBL" id="MBA0571677.1"/>
    </source>
</evidence>
<organism evidence="2 3">
    <name type="scientific">Gossypium lobatum</name>
    <dbReference type="NCBI Taxonomy" id="34289"/>
    <lineage>
        <taxon>Eukaryota</taxon>
        <taxon>Viridiplantae</taxon>
        <taxon>Streptophyta</taxon>
        <taxon>Embryophyta</taxon>
        <taxon>Tracheophyta</taxon>
        <taxon>Spermatophyta</taxon>
        <taxon>Magnoliopsida</taxon>
        <taxon>eudicotyledons</taxon>
        <taxon>Gunneridae</taxon>
        <taxon>Pentapetalae</taxon>
        <taxon>rosids</taxon>
        <taxon>malvids</taxon>
        <taxon>Malvales</taxon>
        <taxon>Malvaceae</taxon>
        <taxon>Malvoideae</taxon>
        <taxon>Gossypium</taxon>
    </lineage>
</organism>